<feature type="transmembrane region" description="Helical" evidence="7">
    <location>
        <begin position="261"/>
        <end position="284"/>
    </location>
</feature>
<dbReference type="InterPro" id="IPR038377">
    <property type="entry name" value="Na/Glc_symporter_sf"/>
</dbReference>
<comment type="caution">
    <text evidence="8">The sequence shown here is derived from an EMBL/GenBank/DDBJ whole genome shotgun (WGS) entry which is preliminary data.</text>
</comment>
<dbReference type="PANTHER" id="PTHR11819:SF195">
    <property type="entry name" value="SODIUM_GLUCOSE COTRANSPORTER 4"/>
    <property type="match status" value="1"/>
</dbReference>
<feature type="transmembrane region" description="Helical" evidence="7">
    <location>
        <begin position="153"/>
        <end position="173"/>
    </location>
</feature>
<evidence type="ECO:0000256" key="7">
    <source>
        <dbReference type="SAM" id="Phobius"/>
    </source>
</evidence>
<feature type="transmembrane region" description="Helical" evidence="7">
    <location>
        <begin position="470"/>
        <end position="493"/>
    </location>
</feature>
<sequence length="593" mass="65415">MNVDLVIILIYFVFLTAIGFAFRSASTSTSDYFKGGGKMQWWMVGATAFMMQISAMSFTGLMGKALTGGVAVAVVFFANAMGYFANYLFFAAKARQMRVVSPIQGIRLRFGRVNEQVFTWGIVPVNIIQASIWLNALAVFVSPVLGVDLSTTIIISGSVVVFMSLVGGSWAVVASDFLQMVLLTVMTFFAAVVAIWKSGGVSAVYANGLPTHAFVGEGYSSMSLFIGWFILIFFRQFFQTNNMIDSYRYIAAKNTNHARKAAILAGSLILIGPFIWFVPALFVAGHYPDATTWGIDVLGNKLTDATYYIFVKREMPLGMIGLLVAAMFAATMSSMDSALNRNSGIFVKNVYEPYFGKGKDEKHLMLVSKLFTAGLGFLIIVAGLYMTALKNYGLFDAMMLVGSLITFPILIPSILCFFVKKTPDWAGWGTIVVGLCVSSIIAFGITPEFVQHMMGMDHLPTPREFAEFKSVTAGTMGHMCITLPFFFLTRLFYKEPTPERAKEINQFFSNVETPVVTDDEDEITEIDDLQYRVLGKMLLAASACIALLVFVNNPLWGRFLFLLMSGMVGTLGMVLYRKRHSSQQRKLSKVTSS</sequence>
<evidence type="ECO:0000256" key="3">
    <source>
        <dbReference type="ARBA" id="ARBA00022692"/>
    </source>
</evidence>
<dbReference type="eggNOG" id="COG0591">
    <property type="taxonomic scope" value="Bacteria"/>
</dbReference>
<dbReference type="GO" id="GO:0005886">
    <property type="term" value="C:plasma membrane"/>
    <property type="evidence" value="ECO:0007669"/>
    <property type="project" value="TreeGrafter"/>
</dbReference>
<keyword evidence="9" id="KW-1185">Reference proteome</keyword>
<name>U3CQH1_9VIBR</name>
<feature type="transmembrane region" description="Helical" evidence="7">
    <location>
        <begin position="68"/>
        <end position="89"/>
    </location>
</feature>
<keyword evidence="5 7" id="KW-0472">Membrane</keyword>
<dbReference type="PANTHER" id="PTHR11819">
    <property type="entry name" value="SOLUTE CARRIER FAMILY 5"/>
    <property type="match status" value="1"/>
</dbReference>
<evidence type="ECO:0000256" key="4">
    <source>
        <dbReference type="ARBA" id="ARBA00022989"/>
    </source>
</evidence>
<organism evidence="8 9">
    <name type="scientific">Vibrio ezurae NBRC 102218</name>
    <dbReference type="NCBI Taxonomy" id="1219080"/>
    <lineage>
        <taxon>Bacteria</taxon>
        <taxon>Pseudomonadati</taxon>
        <taxon>Pseudomonadota</taxon>
        <taxon>Gammaproteobacteria</taxon>
        <taxon>Vibrionales</taxon>
        <taxon>Vibrionaceae</taxon>
        <taxon>Vibrio</taxon>
    </lineage>
</organism>
<evidence type="ECO:0000256" key="1">
    <source>
        <dbReference type="ARBA" id="ARBA00004141"/>
    </source>
</evidence>
<reference evidence="8 9" key="1">
    <citation type="submission" date="2013-09" db="EMBL/GenBank/DDBJ databases">
        <title>Whole genome shotgun sequence of Vibrio ezurae NBRC 102218.</title>
        <authorList>
            <person name="Yoshida I."/>
            <person name="Hosoyama A."/>
            <person name="Numata M."/>
            <person name="Hashimoto M."/>
            <person name="Hosoyama Y."/>
            <person name="Tsuchikane K."/>
            <person name="Noguchi M."/>
            <person name="Hirakata S."/>
            <person name="Ichikawa N."/>
            <person name="Ohji S."/>
            <person name="Yamazoe A."/>
            <person name="Fujita N."/>
        </authorList>
    </citation>
    <scope>NUCLEOTIDE SEQUENCE [LARGE SCALE GENOMIC DNA]</scope>
    <source>
        <strain evidence="8 9">NBRC 102218</strain>
    </source>
</reference>
<comment type="similarity">
    <text evidence="2 6">Belongs to the sodium:solute symporter (SSF) (TC 2.A.21) family.</text>
</comment>
<dbReference type="InterPro" id="IPR001734">
    <property type="entry name" value="Na/solute_symporter"/>
</dbReference>
<feature type="transmembrane region" description="Helical" evidence="7">
    <location>
        <begin position="6"/>
        <end position="22"/>
    </location>
</feature>
<dbReference type="GO" id="GO:0005412">
    <property type="term" value="F:D-glucose:sodium symporter activity"/>
    <property type="evidence" value="ECO:0007669"/>
    <property type="project" value="TreeGrafter"/>
</dbReference>
<accession>U3CQH1</accession>
<dbReference type="Proteomes" id="UP000016562">
    <property type="component" value="Unassembled WGS sequence"/>
</dbReference>
<feature type="transmembrane region" description="Helical" evidence="7">
    <location>
        <begin position="180"/>
        <end position="199"/>
    </location>
</feature>
<gene>
    <name evidence="8" type="ORF">VEZ01S_33_00500</name>
</gene>
<dbReference type="STRING" id="1219080.VEZ01S_33_00500"/>
<keyword evidence="3 7" id="KW-0812">Transmembrane</keyword>
<feature type="transmembrane region" description="Helical" evidence="7">
    <location>
        <begin position="219"/>
        <end position="238"/>
    </location>
</feature>
<feature type="transmembrane region" description="Helical" evidence="7">
    <location>
        <begin position="364"/>
        <end position="385"/>
    </location>
</feature>
<comment type="subcellular location">
    <subcellularLocation>
        <location evidence="1">Membrane</location>
        <topology evidence="1">Multi-pass membrane protein</topology>
    </subcellularLocation>
</comment>
<evidence type="ECO:0000313" key="9">
    <source>
        <dbReference type="Proteomes" id="UP000016562"/>
    </source>
</evidence>
<dbReference type="AlphaFoldDB" id="U3CQH1"/>
<feature type="transmembrane region" description="Helical" evidence="7">
    <location>
        <begin position="533"/>
        <end position="551"/>
    </location>
</feature>
<evidence type="ECO:0000256" key="6">
    <source>
        <dbReference type="RuleBase" id="RU362091"/>
    </source>
</evidence>
<evidence type="ECO:0000256" key="2">
    <source>
        <dbReference type="ARBA" id="ARBA00006434"/>
    </source>
</evidence>
<dbReference type="OrthoDB" id="9803348at2"/>
<feature type="transmembrane region" description="Helical" evidence="7">
    <location>
        <begin position="397"/>
        <end position="418"/>
    </location>
</feature>
<feature type="transmembrane region" description="Helical" evidence="7">
    <location>
        <begin position="557"/>
        <end position="576"/>
    </location>
</feature>
<feature type="transmembrane region" description="Helical" evidence="7">
    <location>
        <begin position="42"/>
        <end position="62"/>
    </location>
</feature>
<feature type="transmembrane region" description="Helical" evidence="7">
    <location>
        <begin position="117"/>
        <end position="141"/>
    </location>
</feature>
<proteinExistence type="inferred from homology"/>
<dbReference type="Pfam" id="PF00474">
    <property type="entry name" value="SSF"/>
    <property type="match status" value="1"/>
</dbReference>
<evidence type="ECO:0000256" key="5">
    <source>
        <dbReference type="ARBA" id="ARBA00023136"/>
    </source>
</evidence>
<dbReference type="EMBL" id="BATM01000033">
    <property type="protein sequence ID" value="GAD80348.1"/>
    <property type="molecule type" value="Genomic_DNA"/>
</dbReference>
<keyword evidence="4 7" id="KW-1133">Transmembrane helix</keyword>
<evidence type="ECO:0000313" key="8">
    <source>
        <dbReference type="EMBL" id="GAD80348.1"/>
    </source>
</evidence>
<feature type="transmembrane region" description="Helical" evidence="7">
    <location>
        <begin position="317"/>
        <end position="335"/>
    </location>
</feature>
<dbReference type="RefSeq" id="WP_021714056.1">
    <property type="nucleotide sequence ID" value="NZ_BATM01000033.1"/>
</dbReference>
<dbReference type="Gene3D" id="1.20.1730.10">
    <property type="entry name" value="Sodium/glucose cotransporter"/>
    <property type="match status" value="1"/>
</dbReference>
<dbReference type="PROSITE" id="PS50283">
    <property type="entry name" value="NA_SOLUT_SYMP_3"/>
    <property type="match status" value="1"/>
</dbReference>
<protein>
    <submittedName>
        <fullName evidence="8">Putative SSS family transporter</fullName>
    </submittedName>
</protein>
<feature type="transmembrane region" description="Helical" evidence="7">
    <location>
        <begin position="425"/>
        <end position="450"/>
    </location>
</feature>